<evidence type="ECO:0000259" key="2">
    <source>
        <dbReference type="PROSITE" id="PS50156"/>
    </source>
</evidence>
<proteinExistence type="predicted"/>
<feature type="transmembrane region" description="Helical" evidence="1">
    <location>
        <begin position="361"/>
        <end position="381"/>
    </location>
</feature>
<organism evidence="3 4">
    <name type="scientific">Pseudoalteromonas viridis</name>
    <dbReference type="NCBI Taxonomy" id="339617"/>
    <lineage>
        <taxon>Bacteria</taxon>
        <taxon>Pseudomonadati</taxon>
        <taxon>Pseudomonadota</taxon>
        <taxon>Gammaproteobacteria</taxon>
        <taxon>Alteromonadales</taxon>
        <taxon>Pseudoalteromonadaceae</taxon>
        <taxon>Pseudoalteromonas</taxon>
    </lineage>
</organism>
<dbReference type="Gene3D" id="1.20.1640.10">
    <property type="entry name" value="Multidrug efflux transporter AcrB transmembrane domain"/>
    <property type="match status" value="2"/>
</dbReference>
<keyword evidence="1" id="KW-0812">Transmembrane</keyword>
<feature type="transmembrane region" description="Helical" evidence="1">
    <location>
        <begin position="983"/>
        <end position="1007"/>
    </location>
</feature>
<dbReference type="Proteomes" id="UP000665025">
    <property type="component" value="Chromosome 1"/>
</dbReference>
<dbReference type="PROSITE" id="PS50156">
    <property type="entry name" value="SSD"/>
    <property type="match status" value="1"/>
</dbReference>
<dbReference type="EMBL" id="CP072425">
    <property type="protein sequence ID" value="QTL36481.1"/>
    <property type="molecule type" value="Genomic_DNA"/>
</dbReference>
<feature type="transmembrane region" description="Helical" evidence="1">
    <location>
        <begin position="877"/>
        <end position="901"/>
    </location>
</feature>
<evidence type="ECO:0000313" key="3">
    <source>
        <dbReference type="EMBL" id="QTL36481.1"/>
    </source>
</evidence>
<name>A0ABX7V9N1_9GAMM</name>
<dbReference type="SUPFAM" id="SSF82866">
    <property type="entry name" value="Multidrug efflux transporter AcrB transmembrane domain"/>
    <property type="match status" value="2"/>
</dbReference>
<feature type="transmembrane region" description="Helical" evidence="1">
    <location>
        <begin position="851"/>
        <end position="870"/>
    </location>
</feature>
<evidence type="ECO:0000256" key="1">
    <source>
        <dbReference type="SAM" id="Phobius"/>
    </source>
</evidence>
<dbReference type="SUPFAM" id="SSF82714">
    <property type="entry name" value="Multidrug efflux transporter AcrB TolC docking domain, DN and DC subdomains"/>
    <property type="match status" value="1"/>
</dbReference>
<dbReference type="SUPFAM" id="SSF82693">
    <property type="entry name" value="Multidrug efflux transporter AcrB pore domain, PN1, PN2, PC1 and PC2 subdomains"/>
    <property type="match status" value="1"/>
</dbReference>
<dbReference type="Gene3D" id="3.30.70.1430">
    <property type="entry name" value="Multidrug efflux transporter AcrB pore domain"/>
    <property type="match status" value="2"/>
</dbReference>
<feature type="domain" description="SSD" evidence="2">
    <location>
        <begin position="876"/>
        <end position="1009"/>
    </location>
</feature>
<feature type="transmembrane region" description="Helical" evidence="1">
    <location>
        <begin position="464"/>
        <end position="487"/>
    </location>
</feature>
<reference evidence="3 4" key="1">
    <citation type="submission" date="2021-03" db="EMBL/GenBank/DDBJ databases">
        <title>Complete Genome of Pseudoalteromonas viridis Strain BBR56, a new biocontrol bacterial candidate.</title>
        <authorList>
            <person name="Handayani D.P."/>
            <person name="Isnansetyo A."/>
            <person name="Istiqomah I."/>
            <person name="Jumina J."/>
        </authorList>
    </citation>
    <scope>NUCLEOTIDE SEQUENCE [LARGE SCALE GENOMIC DNA]</scope>
    <source>
        <strain evidence="3 4">BBR56</strain>
    </source>
</reference>
<dbReference type="PANTHER" id="PTHR32063">
    <property type="match status" value="1"/>
</dbReference>
<feature type="transmembrane region" description="Helical" evidence="1">
    <location>
        <begin position="522"/>
        <end position="540"/>
    </location>
</feature>
<feature type="transmembrane region" description="Helical" evidence="1">
    <location>
        <begin position="907"/>
        <end position="928"/>
    </location>
</feature>
<sequence length="1030" mass="113099">MNHAILRRPHYVVSFFLVVIMLGMMAIPKLPVQLLPDIGEDRIVVGNFWPGASPLEMERQIVEPVEELLSKVPGVLRYETDTGTGFAWVNMTFQPGTDMQAAYIEVIDKMNQFTTRPRTALEPIIQNKSKDNKGSIAGLVLFPSGAGVTADRALYTEVFEKFVRPRILAIEGISTLSPLASTEQRIDIIFDPQKLAKYALTIDQMLNVLRNSLDQSVGIVEQGTRNFAVRFAGRRDITELTGLVIAKHEQKVITLGDVAYIENAFVTDSSPVYWKRQQAFYVSVNAANGSNALASLAELKQVITELNTTVLPELGVQVELTKDDSKTIKSAINMVQNNLILGVVLSTLILFLFVRQLPVIAMIFISLPISILATFLAMHMLDRTFNVISLAGIALSTGMILDAAIVVVETAVRYREQGETTQAAVRKTMAEVSGALVNSVVSSIIVFAPILLMQSAEGKLFHDLAITISSALGASLFVALLLLPLLLRHLLPIMKMRNATGGFVARVAAYLANMVVSVRNRAVMLVLLVVFPLVGLVLLAPKLNILPQVEGTRVNVSVSVNQSMHNDALTRELLTPVNQLIEASQERADGPLVEKFLSFVSGSSSVQLVLYPADPQQAEQLKSWVTDTLKSAFPHANVYASFNSLLGFGLSTNRRVTIDFTGTSLMDLQLIGREVYEHLNTHMGYANPWSNTPLYNDDPQIIFTPKDNQLLELGESQYNLSQKLRALTDGVYIGEYSNGTKNLPIYIKGEDWQAINHVMDTPLYFPLENEVTLLRTLVDYQLDVGPSSLYRLNGFRTLSINVTPPPSMPLSSFIEDLKAQVTPIIEAQMADSVSVSYRGSASKLSALISDMLQQFSFAMLILFLLVSGWFKSFRNGLAIMLSLPIALIGGMLALSLVNLVTYQPLDVISMMGFIILIGLVINNAILFVSHFNELDSSRYSVSEKIRSAIESRARPIYMSTLTSIFGMLPLALIPGVGSEIYRGLAIVIVGGMTFSAVFSLSVMAALLSLPLFTRDEPEAEPEPEQATQAL</sequence>
<dbReference type="InterPro" id="IPR001036">
    <property type="entry name" value="Acrflvin-R"/>
</dbReference>
<gene>
    <name evidence="3" type="ORF">J5X90_05385</name>
</gene>
<accession>A0ABX7V9N1</accession>
<keyword evidence="4" id="KW-1185">Reference proteome</keyword>
<keyword evidence="1" id="KW-0472">Membrane</keyword>
<dbReference type="InterPro" id="IPR000731">
    <property type="entry name" value="SSD"/>
</dbReference>
<feature type="transmembrane region" description="Helical" evidence="1">
    <location>
        <begin position="387"/>
        <end position="408"/>
    </location>
</feature>
<feature type="transmembrane region" description="Helical" evidence="1">
    <location>
        <begin position="12"/>
        <end position="30"/>
    </location>
</feature>
<dbReference type="Gene3D" id="3.30.2090.10">
    <property type="entry name" value="Multidrug efflux transporter AcrB TolC docking domain, DN and DC subdomains"/>
    <property type="match status" value="2"/>
</dbReference>
<dbReference type="PANTHER" id="PTHR32063:SF0">
    <property type="entry name" value="SWARMING MOTILITY PROTEIN SWRC"/>
    <property type="match status" value="1"/>
</dbReference>
<protein>
    <submittedName>
        <fullName evidence="3">Efflux RND transporter permease subunit</fullName>
    </submittedName>
</protein>
<feature type="transmembrane region" description="Helical" evidence="1">
    <location>
        <begin position="956"/>
        <end position="977"/>
    </location>
</feature>
<dbReference type="PRINTS" id="PR00702">
    <property type="entry name" value="ACRIFLAVINRP"/>
</dbReference>
<evidence type="ECO:0000313" key="4">
    <source>
        <dbReference type="Proteomes" id="UP000665025"/>
    </source>
</evidence>
<dbReference type="RefSeq" id="WP_209053039.1">
    <property type="nucleotide sequence ID" value="NZ_CP072425.1"/>
</dbReference>
<feature type="transmembrane region" description="Helical" evidence="1">
    <location>
        <begin position="335"/>
        <end position="354"/>
    </location>
</feature>
<feature type="transmembrane region" description="Helical" evidence="1">
    <location>
        <begin position="429"/>
        <end position="452"/>
    </location>
</feature>
<keyword evidence="1" id="KW-1133">Transmembrane helix</keyword>
<dbReference type="Gene3D" id="3.30.70.1440">
    <property type="entry name" value="Multidrug efflux transporter AcrB pore domain"/>
    <property type="match status" value="1"/>
</dbReference>
<dbReference type="InterPro" id="IPR027463">
    <property type="entry name" value="AcrB_DN_DC_subdom"/>
</dbReference>
<dbReference type="Pfam" id="PF00873">
    <property type="entry name" value="ACR_tran"/>
    <property type="match status" value="1"/>
</dbReference>
<dbReference type="Gene3D" id="3.30.70.1320">
    <property type="entry name" value="Multidrug efflux transporter AcrB pore domain like"/>
    <property type="match status" value="1"/>
</dbReference>